<dbReference type="Pfam" id="PF22029">
    <property type="entry name" value="PhyR_sigma2"/>
    <property type="match status" value="1"/>
</dbReference>
<dbReference type="InterPro" id="IPR013324">
    <property type="entry name" value="RNA_pol_sigma_r3/r4-like"/>
</dbReference>
<dbReference type="GO" id="GO:0003677">
    <property type="term" value="F:DNA binding"/>
    <property type="evidence" value="ECO:0007669"/>
    <property type="project" value="InterPro"/>
</dbReference>
<dbReference type="SUPFAM" id="SSF88946">
    <property type="entry name" value="Sigma2 domain of RNA polymerase sigma factors"/>
    <property type="match status" value="1"/>
</dbReference>
<dbReference type="SUPFAM" id="SSF88659">
    <property type="entry name" value="Sigma3 and sigma4 domains of RNA polymerase sigma factors"/>
    <property type="match status" value="1"/>
</dbReference>
<dbReference type="InterPro" id="IPR036388">
    <property type="entry name" value="WH-like_DNA-bd_sf"/>
</dbReference>
<evidence type="ECO:0000259" key="5">
    <source>
        <dbReference type="Pfam" id="PF08281"/>
    </source>
</evidence>
<organism evidence="7">
    <name type="scientific">Aureimonas frigidaquae</name>
    <dbReference type="NCBI Taxonomy" id="424757"/>
    <lineage>
        <taxon>Bacteria</taxon>
        <taxon>Pseudomonadati</taxon>
        <taxon>Pseudomonadota</taxon>
        <taxon>Alphaproteobacteria</taxon>
        <taxon>Hyphomicrobiales</taxon>
        <taxon>Aurantimonadaceae</taxon>
        <taxon>Aureimonas</taxon>
    </lineage>
</organism>
<comment type="similarity">
    <text evidence="1">Belongs to the sigma-70 factor family. ECF subfamily.</text>
</comment>
<dbReference type="InterPro" id="IPR013249">
    <property type="entry name" value="RNA_pol_sigma70_r4_t2"/>
</dbReference>
<evidence type="ECO:0000259" key="6">
    <source>
        <dbReference type="Pfam" id="PF22029"/>
    </source>
</evidence>
<feature type="domain" description="PhyR sigma2" evidence="6">
    <location>
        <begin position="10"/>
        <end position="63"/>
    </location>
</feature>
<reference evidence="7" key="1">
    <citation type="journal article" date="2015" name="Proc. Natl. Acad. Sci. U.S.A.">
        <title>Bacterial clade with the ribosomal RNA operon on a small plasmid rather than the chromosome.</title>
        <authorList>
            <person name="Anda M."/>
            <person name="Ohtsubo Y."/>
            <person name="Okubo T."/>
            <person name="Sugawara M."/>
            <person name="Nagata Y."/>
            <person name="Tsuda M."/>
            <person name="Minamisawa K."/>
            <person name="Mitsui H."/>
        </authorList>
    </citation>
    <scope>NUCLEOTIDE SEQUENCE</scope>
    <source>
        <strain evidence="7">JCM 14755</strain>
    </source>
</reference>
<accession>A0A0N7KXN3</accession>
<evidence type="ECO:0000256" key="1">
    <source>
        <dbReference type="ARBA" id="ARBA00010641"/>
    </source>
</evidence>
<dbReference type="Pfam" id="PF08281">
    <property type="entry name" value="Sigma70_r4_2"/>
    <property type="match status" value="1"/>
</dbReference>
<protein>
    <submittedName>
        <fullName evidence="7">Sigma-70 family RNA polymerase sigma factor</fullName>
    </submittedName>
</protein>
<dbReference type="AlphaFoldDB" id="A0A0N7KXN3"/>
<dbReference type="NCBIfam" id="TIGR02937">
    <property type="entry name" value="sigma70-ECF"/>
    <property type="match status" value="1"/>
</dbReference>
<proteinExistence type="inferred from homology"/>
<evidence type="ECO:0000256" key="4">
    <source>
        <dbReference type="ARBA" id="ARBA00023163"/>
    </source>
</evidence>
<dbReference type="Gene3D" id="1.10.10.10">
    <property type="entry name" value="Winged helix-like DNA-binding domain superfamily/Winged helix DNA-binding domain"/>
    <property type="match status" value="1"/>
</dbReference>
<dbReference type="GO" id="GO:0016987">
    <property type="term" value="F:sigma factor activity"/>
    <property type="evidence" value="ECO:0007669"/>
    <property type="project" value="UniProtKB-KW"/>
</dbReference>
<evidence type="ECO:0000256" key="3">
    <source>
        <dbReference type="ARBA" id="ARBA00023082"/>
    </source>
</evidence>
<dbReference type="InterPro" id="IPR053866">
    <property type="entry name" value="PhyR_sigma2"/>
</dbReference>
<dbReference type="PANTHER" id="PTHR43133:SF25">
    <property type="entry name" value="RNA POLYMERASE SIGMA FACTOR RFAY-RELATED"/>
    <property type="match status" value="1"/>
</dbReference>
<keyword evidence="3" id="KW-0731">Sigma factor</keyword>
<dbReference type="GO" id="GO:0006352">
    <property type="term" value="P:DNA-templated transcription initiation"/>
    <property type="evidence" value="ECO:0007669"/>
    <property type="project" value="InterPro"/>
</dbReference>
<dbReference type="InterPro" id="IPR013325">
    <property type="entry name" value="RNA_pol_sigma_r2"/>
</dbReference>
<dbReference type="CDD" id="cd06171">
    <property type="entry name" value="Sigma70_r4"/>
    <property type="match status" value="1"/>
</dbReference>
<feature type="domain" description="RNA polymerase sigma factor 70 region 4 type 2" evidence="5">
    <location>
        <begin position="106"/>
        <end position="155"/>
    </location>
</feature>
<dbReference type="EMBL" id="LC066375">
    <property type="protein sequence ID" value="BAT27401.1"/>
    <property type="molecule type" value="Genomic_DNA"/>
</dbReference>
<dbReference type="Gene3D" id="1.10.1740.10">
    <property type="match status" value="1"/>
</dbReference>
<sequence>MSEDEIARLIEPLIPGLRRYAYGLMRDNAAADDLVQDCLERAVGRWHLRRPDGNLRAWLYTILRNLHLSALRQGRRRGEHIGLDDMTETDGVDGGQLDKAGFRDVMNGIGALSDEHRTVLLLVGVEDLSYEETAKVMGLPIGTVMSRLSRARERLRTYLDHGVKPNLRRVK</sequence>
<dbReference type="InterPro" id="IPR039425">
    <property type="entry name" value="RNA_pol_sigma-70-like"/>
</dbReference>
<evidence type="ECO:0000313" key="7">
    <source>
        <dbReference type="EMBL" id="BAT27401.1"/>
    </source>
</evidence>
<evidence type="ECO:0000256" key="2">
    <source>
        <dbReference type="ARBA" id="ARBA00023015"/>
    </source>
</evidence>
<dbReference type="RefSeq" id="WP_062228459.1">
    <property type="nucleotide sequence ID" value="NZ_BBWR01000012.1"/>
</dbReference>
<name>A0A0N7KXN3_9HYPH</name>
<dbReference type="InterPro" id="IPR014284">
    <property type="entry name" value="RNA_pol_sigma-70_dom"/>
</dbReference>
<dbReference type="OrthoDB" id="9797134at2"/>
<keyword evidence="2" id="KW-0805">Transcription regulation</keyword>
<keyword evidence="4" id="KW-0804">Transcription</keyword>
<dbReference type="PANTHER" id="PTHR43133">
    <property type="entry name" value="RNA POLYMERASE ECF-TYPE SIGMA FACTO"/>
    <property type="match status" value="1"/>
</dbReference>